<accession>A0A6F8YX21</accession>
<protein>
    <submittedName>
        <fullName evidence="2">Uncharacterized protein</fullName>
    </submittedName>
</protein>
<reference evidence="2 3" key="1">
    <citation type="submission" date="2020-03" db="EMBL/GenBank/DDBJ databases">
        <title>Whole genome shotgun sequence of Phytohabitans suffuscus NBRC 105367.</title>
        <authorList>
            <person name="Komaki H."/>
            <person name="Tamura T."/>
        </authorList>
    </citation>
    <scope>NUCLEOTIDE SEQUENCE [LARGE SCALE GENOMIC DNA]</scope>
    <source>
        <strain evidence="2 3">NBRC 105367</strain>
    </source>
</reference>
<dbReference type="AlphaFoldDB" id="A0A6F8YX21"/>
<feature type="region of interest" description="Disordered" evidence="1">
    <location>
        <begin position="98"/>
        <end position="130"/>
    </location>
</feature>
<evidence type="ECO:0000256" key="1">
    <source>
        <dbReference type="SAM" id="MobiDB-lite"/>
    </source>
</evidence>
<keyword evidence="3" id="KW-1185">Reference proteome</keyword>
<evidence type="ECO:0000313" key="2">
    <source>
        <dbReference type="EMBL" id="BCB90488.1"/>
    </source>
</evidence>
<proteinExistence type="predicted"/>
<organism evidence="2 3">
    <name type="scientific">Phytohabitans suffuscus</name>
    <dbReference type="NCBI Taxonomy" id="624315"/>
    <lineage>
        <taxon>Bacteria</taxon>
        <taxon>Bacillati</taxon>
        <taxon>Actinomycetota</taxon>
        <taxon>Actinomycetes</taxon>
        <taxon>Micromonosporales</taxon>
        <taxon>Micromonosporaceae</taxon>
    </lineage>
</organism>
<sequence length="130" mass="13948">MRRYLAQHAARAGQLDDLVADPLYLVAAAPDQLVAVLDEVRSDAAAPPARVYGQVAHRLAWEGYGTNAAILEPVAQAERQPDLAAALRQLDLRQPWTVPWGAADAEPPVPAGRAWPARSWTSPSPATPGR</sequence>
<dbReference type="RefSeq" id="WP_173162814.1">
    <property type="nucleotide sequence ID" value="NZ_AP022871.1"/>
</dbReference>
<name>A0A6F8YX21_9ACTN</name>
<evidence type="ECO:0000313" key="3">
    <source>
        <dbReference type="Proteomes" id="UP000503011"/>
    </source>
</evidence>
<dbReference type="Proteomes" id="UP000503011">
    <property type="component" value="Chromosome"/>
</dbReference>
<dbReference type="KEGG" id="psuu:Psuf_078010"/>
<reference evidence="2 3" key="2">
    <citation type="submission" date="2020-03" db="EMBL/GenBank/DDBJ databases">
        <authorList>
            <person name="Ichikawa N."/>
            <person name="Kimura A."/>
            <person name="Kitahashi Y."/>
            <person name="Uohara A."/>
        </authorList>
    </citation>
    <scope>NUCLEOTIDE SEQUENCE [LARGE SCALE GENOMIC DNA]</scope>
    <source>
        <strain evidence="2 3">NBRC 105367</strain>
    </source>
</reference>
<dbReference type="EMBL" id="AP022871">
    <property type="protein sequence ID" value="BCB90488.1"/>
    <property type="molecule type" value="Genomic_DNA"/>
</dbReference>
<gene>
    <name evidence="2" type="ORF">Psuf_078010</name>
</gene>